<evidence type="ECO:0000313" key="1">
    <source>
        <dbReference type="Proteomes" id="UP001652660"/>
    </source>
</evidence>
<proteinExistence type="predicted"/>
<dbReference type="RefSeq" id="XP_071924105.1">
    <property type="nucleotide sequence ID" value="XM_072068004.1"/>
</dbReference>
<reference evidence="2" key="1">
    <citation type="submission" date="2025-08" db="UniProtKB">
        <authorList>
            <consortium name="RefSeq"/>
        </authorList>
    </citation>
    <scope>IDENTIFICATION</scope>
    <source>
        <tissue evidence="2">Leaves</tissue>
    </source>
</reference>
<keyword evidence="1" id="KW-1185">Reference proteome</keyword>
<accession>A0ABM4VX41</accession>
<dbReference type="GeneID" id="140015429"/>
<evidence type="ECO:0000313" key="2">
    <source>
        <dbReference type="RefSeq" id="XP_071924105.1"/>
    </source>
</evidence>
<dbReference type="Proteomes" id="UP001652660">
    <property type="component" value="Chromosome 10e"/>
</dbReference>
<sequence length="106" mass="12355">MDAFREGLRDASLYDPGFRDARYTWARGRSPTRRICERLDKAVASPKWSLLFPTTMRRKRKTHKFEQLWLGDEECERILVDNWHRAGAEDPVASLVSCTQQALTTL</sequence>
<name>A0ABM4VX41_COFAR</name>
<gene>
    <name evidence="2" type="primary">LOC140015429</name>
</gene>
<protein>
    <submittedName>
        <fullName evidence="2">Uncharacterized protein</fullName>
    </submittedName>
</protein>
<organism evidence="1 2">
    <name type="scientific">Coffea arabica</name>
    <name type="common">Arabian coffee</name>
    <dbReference type="NCBI Taxonomy" id="13443"/>
    <lineage>
        <taxon>Eukaryota</taxon>
        <taxon>Viridiplantae</taxon>
        <taxon>Streptophyta</taxon>
        <taxon>Embryophyta</taxon>
        <taxon>Tracheophyta</taxon>
        <taxon>Spermatophyta</taxon>
        <taxon>Magnoliopsida</taxon>
        <taxon>eudicotyledons</taxon>
        <taxon>Gunneridae</taxon>
        <taxon>Pentapetalae</taxon>
        <taxon>asterids</taxon>
        <taxon>lamiids</taxon>
        <taxon>Gentianales</taxon>
        <taxon>Rubiaceae</taxon>
        <taxon>Ixoroideae</taxon>
        <taxon>Gardenieae complex</taxon>
        <taxon>Bertiereae - Coffeeae clade</taxon>
        <taxon>Coffeeae</taxon>
        <taxon>Coffea</taxon>
    </lineage>
</organism>